<dbReference type="Proteomes" id="UP000198757">
    <property type="component" value="Unassembled WGS sequence"/>
</dbReference>
<evidence type="ECO:0000313" key="3">
    <source>
        <dbReference type="Proteomes" id="UP000198757"/>
    </source>
</evidence>
<name>A0A1G6LDK8_NIADE</name>
<feature type="domain" description="DUF5615" evidence="1">
    <location>
        <begin position="1"/>
        <end position="108"/>
    </location>
</feature>
<dbReference type="RefSeq" id="WP_090388927.1">
    <property type="nucleotide sequence ID" value="NZ_FMZO01000002.1"/>
</dbReference>
<protein>
    <submittedName>
        <fullName evidence="2">Predicted nuclease, contains PIN domain, potential toxin-antitoxin system component</fullName>
    </submittedName>
</protein>
<evidence type="ECO:0000313" key="2">
    <source>
        <dbReference type="EMBL" id="SDC41027.1"/>
    </source>
</evidence>
<reference evidence="3" key="1">
    <citation type="submission" date="2016-10" db="EMBL/GenBank/DDBJ databases">
        <authorList>
            <person name="Varghese N."/>
            <person name="Submissions S."/>
        </authorList>
    </citation>
    <scope>NUCLEOTIDE SEQUENCE [LARGE SCALE GENOMIC DNA]</scope>
    <source>
        <strain evidence="3">DSM 25811 / CCM 8410 / LMG 26954 / E90</strain>
    </source>
</reference>
<proteinExistence type="predicted"/>
<dbReference type="AlphaFoldDB" id="A0A1G6LDK8"/>
<sequence length="116" mass="13460">MKFLADEGVDRSIVNCLRSLNFDVYYVIDEIRSLDDETLLQIAVEEERILITRDKDFGELVFRLNQVHCGVVLLRLEGCTTQERANIVCSLTEKHQHQLPNAFTVIQKEAIRIRKV</sequence>
<organism evidence="2 3">
    <name type="scientific">Niabella drilacis (strain DSM 25811 / CCM 8410 / CCUG 62505 / LMG 26954 / E90)</name>
    <dbReference type="NCBI Taxonomy" id="1285928"/>
    <lineage>
        <taxon>Bacteria</taxon>
        <taxon>Pseudomonadati</taxon>
        <taxon>Bacteroidota</taxon>
        <taxon>Chitinophagia</taxon>
        <taxon>Chitinophagales</taxon>
        <taxon>Chitinophagaceae</taxon>
        <taxon>Niabella</taxon>
    </lineage>
</organism>
<accession>A0A1G6LDK8</accession>
<dbReference type="STRING" id="1285928.SAMN04487894_102305"/>
<keyword evidence="3" id="KW-1185">Reference proteome</keyword>
<gene>
    <name evidence="2" type="ORF">SAMN04487894_102305</name>
</gene>
<evidence type="ECO:0000259" key="1">
    <source>
        <dbReference type="Pfam" id="PF18480"/>
    </source>
</evidence>
<dbReference type="EMBL" id="FMZO01000002">
    <property type="protein sequence ID" value="SDC41027.1"/>
    <property type="molecule type" value="Genomic_DNA"/>
</dbReference>
<dbReference type="InterPro" id="IPR041049">
    <property type="entry name" value="DUF5615"/>
</dbReference>
<dbReference type="OrthoDB" id="9806751at2"/>
<dbReference type="Pfam" id="PF18480">
    <property type="entry name" value="DUF5615"/>
    <property type="match status" value="1"/>
</dbReference>